<dbReference type="Pfam" id="PF16472">
    <property type="entry name" value="DUF5050"/>
    <property type="match status" value="1"/>
</dbReference>
<sequence>MLTLGPAANLHLINIDVSPTLVWSPNGQRLAFVSGDTDIYTVNADGSQLTKQFAGDACKAANFAIAWFSNSQKLLFARSCDSFTSDTPGSQSVYTSDASGIKGTKLVRNLQVGEYPPKTEISSEFYLSPDGQQVAFVKDKNIYKMNADGSGMTKLTKSPGEYISGGSQLVWSPDRTKIAFLFGAYPKQQIYTINADGTNLKNLTNNPQNEVYNVKIFWFPDSSSIACYYNKPRDSVGEKQDIYLLDINPDKAKNLTQKPTIYNEISWSPDGQLIAFVAGKFTHQKLYTINADGNQLNQLATRL</sequence>
<organism evidence="2 3">
    <name type="scientific">Microcoleus asticus IPMA8</name>
    <dbReference type="NCBI Taxonomy" id="2563858"/>
    <lineage>
        <taxon>Bacteria</taxon>
        <taxon>Bacillati</taxon>
        <taxon>Cyanobacteriota</taxon>
        <taxon>Cyanophyceae</taxon>
        <taxon>Oscillatoriophycideae</taxon>
        <taxon>Oscillatoriales</taxon>
        <taxon>Microcoleaceae</taxon>
        <taxon>Microcoleus</taxon>
        <taxon>Microcoleus asticus</taxon>
    </lineage>
</organism>
<dbReference type="RefSeq" id="WP_216670771.1">
    <property type="nucleotide sequence ID" value="NZ_CAWPPK010000066.1"/>
</dbReference>
<evidence type="ECO:0000313" key="2">
    <source>
        <dbReference type="EMBL" id="NQE37882.1"/>
    </source>
</evidence>
<evidence type="ECO:0000313" key="3">
    <source>
        <dbReference type="Proteomes" id="UP000702425"/>
    </source>
</evidence>
<dbReference type="Proteomes" id="UP000702425">
    <property type="component" value="Unassembled WGS sequence"/>
</dbReference>
<name>A0ABX2D5H3_9CYAN</name>
<dbReference type="InterPro" id="IPR011659">
    <property type="entry name" value="WD40"/>
</dbReference>
<dbReference type="PANTHER" id="PTHR36842:SF1">
    <property type="entry name" value="PROTEIN TOLB"/>
    <property type="match status" value="1"/>
</dbReference>
<keyword evidence="3" id="KW-1185">Reference proteome</keyword>
<gene>
    <name evidence="2" type="primary">tolB_9</name>
    <name evidence="2" type="ORF">E5S67_05663</name>
</gene>
<feature type="domain" description="Prolow-density lipoprotein receptor-related protein 1-like beta-propeller" evidence="1">
    <location>
        <begin position="137"/>
        <end position="299"/>
    </location>
</feature>
<dbReference type="Pfam" id="PF07676">
    <property type="entry name" value="PD40"/>
    <property type="match status" value="1"/>
</dbReference>
<proteinExistence type="predicted"/>
<accession>A0ABX2D5H3</accession>
<dbReference type="InterPro" id="IPR032485">
    <property type="entry name" value="LRP1-like_beta_prop"/>
</dbReference>
<reference evidence="2 3" key="1">
    <citation type="journal article" date="2020" name="Sci. Rep.">
        <title>A novel cyanobacterial geosmin producer, revising GeoA distribution and dispersion patterns in Bacteria.</title>
        <authorList>
            <person name="Churro C."/>
            <person name="Semedo-Aguiar A.P."/>
            <person name="Silva A.D."/>
            <person name="Pereira-Leal J.B."/>
            <person name="Leite R.B."/>
        </authorList>
    </citation>
    <scope>NUCLEOTIDE SEQUENCE [LARGE SCALE GENOMIC DNA]</scope>
    <source>
        <strain evidence="2 3">IPMA8</strain>
    </source>
</reference>
<dbReference type="PANTHER" id="PTHR36842">
    <property type="entry name" value="PROTEIN TOLB HOMOLOG"/>
    <property type="match status" value="1"/>
</dbReference>
<comment type="caution">
    <text evidence="2">The sequence shown here is derived from an EMBL/GenBank/DDBJ whole genome shotgun (WGS) entry which is preliminary data.</text>
</comment>
<dbReference type="EMBL" id="SRRZ01000158">
    <property type="protein sequence ID" value="NQE37882.1"/>
    <property type="molecule type" value="Genomic_DNA"/>
</dbReference>
<protein>
    <submittedName>
        <fullName evidence="2">Protein TolB</fullName>
    </submittedName>
</protein>
<evidence type="ECO:0000259" key="1">
    <source>
        <dbReference type="Pfam" id="PF16472"/>
    </source>
</evidence>